<dbReference type="Gene3D" id="1.25.40.10">
    <property type="entry name" value="Tetratricopeptide repeat domain"/>
    <property type="match status" value="1"/>
</dbReference>
<feature type="region of interest" description="Disordered" evidence="7">
    <location>
        <begin position="305"/>
        <end position="347"/>
    </location>
</feature>
<feature type="compositionally biased region" description="Acidic residues" evidence="7">
    <location>
        <begin position="1332"/>
        <end position="1353"/>
    </location>
</feature>
<dbReference type="InterPro" id="IPR019734">
    <property type="entry name" value="TPR_rpt"/>
</dbReference>
<feature type="region of interest" description="Disordered" evidence="7">
    <location>
        <begin position="454"/>
        <end position="473"/>
    </location>
</feature>
<feature type="region of interest" description="Disordered" evidence="7">
    <location>
        <begin position="1323"/>
        <end position="1353"/>
    </location>
</feature>
<dbReference type="EC" id="2.3.2.26" evidence="3"/>
<dbReference type="SMART" id="SM00028">
    <property type="entry name" value="TPR"/>
    <property type="match status" value="3"/>
</dbReference>
<comment type="caution">
    <text evidence="9">The sequence shown here is derived from an EMBL/GenBank/DDBJ whole genome shotgun (WGS) entry which is preliminary data.</text>
</comment>
<evidence type="ECO:0000256" key="7">
    <source>
        <dbReference type="SAM" id="MobiDB-lite"/>
    </source>
</evidence>
<dbReference type="SUPFAM" id="SSF48452">
    <property type="entry name" value="TPR-like"/>
    <property type="match status" value="1"/>
</dbReference>
<evidence type="ECO:0000256" key="4">
    <source>
        <dbReference type="ARBA" id="ARBA00022679"/>
    </source>
</evidence>
<comment type="pathway">
    <text evidence="2">Protein modification; protein ubiquitination.</text>
</comment>
<dbReference type="PANTHER" id="PTHR11254">
    <property type="entry name" value="HECT DOMAIN UBIQUITIN-PROTEIN LIGASE"/>
    <property type="match status" value="1"/>
</dbReference>
<comment type="catalytic activity">
    <reaction evidence="1">
        <text>S-ubiquitinyl-[E2 ubiquitin-conjugating enzyme]-L-cysteine + [acceptor protein]-L-lysine = [E2 ubiquitin-conjugating enzyme]-L-cysteine + N(6)-ubiquitinyl-[acceptor protein]-L-lysine.</text>
        <dbReference type="EC" id="2.3.2.26"/>
    </reaction>
</comment>
<proteinExistence type="predicted"/>
<gene>
    <name evidence="9" type="ORF">PECAL_4P18790</name>
</gene>
<sequence length="1353" mass="147752">MKPAPRTILHPDLYPGTTQKDAKAEALRKRANEAYANGDFEEALTHYSASALHDPTEATTWSNRSATLLQLDRAEDAFDDAERCLWLDPAFGKGYLRRGAAEWRLGRRADARASYEAGLKQDPGNVRLMEELARCEARADTEPAQAARAAVFRTMLVSPSLDVEGLFELLQAPERLTAAAVSERAQSLDALLEYLCRTLECDLVVLRDCAPLREAYDRATFACGQLLGAEPGAASRLNCAPRVVDALRHALRCGWRMEQRCRSHGVAKFAANALAVLAAAPDALDSIRRRAARHLLGATTQWLLDATPEPSPLSEEGDDNDSDGEPTNGDTQSTSSENRNPLRDEAARRKERQRVVCGCAALSPRLSAASWLERLFERGAQPWVRDECEHFRDAELLALHLCVVVRDERAPPLGLPGVIKACGDRLMSSTLEADAFVRPGWRWDAAIRVARRGGIEEEPEESEQRGDEESDEKLARRLQRRFDDEAVQRARSDANGPPAARLGEWLAASLGYLLLFVDGDDLFCAHACGALSKLASIDASRVSAGVWCGVPLLEKLAAAACKETRAVGVLEALTSHAPARAAMLSLAAALAGDVEEEDVPDVDAPPPPPSETVPDDPIEEVVLAAEVINQEPEHDEAEGRAPTPSWADYFHELRGTLGIGGPTKATLEDMVLLANFDQSAAELPVSGELTATFSDGSSLKLAAVPASWNERFADAVATQTISSDQSAPIGSEDWQVQDGSAVIVDRSHIRKSPKAPDWATAVRLSEEAGASVVVVINDLFDDGLARPAFRMGVFGASPPPIGGFMVCGADGELLKKQCQEKTLTKFEVSTIRNTNRSENASPLRAAPLWPLRGVPKDASQAWALAEVVYRSKPSPTLNDDLKALTQRMTAAEKRVWLARRLQRCHRPLHDDDERALAFVECDRHAPQLEQLRTQKKDVTGLFAEDVTGDFEVRFKGESAVGSAVAREWMDLLARRAFIRGGGSLLRTCDGGRSFIPNAASMYGNPHWEGDFEALGRLFGLAVWQQVTLDLPLHSYVCAWLLNDGEPPSEGDLESLDPQLAASMAWIENNDVEGLELDFTDGLDHTEHDAGDDDGEEDVSPMEGAPRTFALADVLGASDEARAVAPGSRVELVEGGEDKAVTSDTRNEFVKTMRDYRLRGSLREPIQAMARGLRTVMPSEVLRDARRMLSPLDFCRLLSGLRGVDVADWRRHTRYAGGLQPDAKEVKLFWNVVEGWSKTHPKRLHGLLQFATGSRRVPVGGFAHLVGLNGGRHPFTLHAGRHLPPGALPTAHACVCTIDVPAFVDFEAASQKLVQCVDLGTRRFDEHETHESSDDEEPRTESDEDSSVEELDLS</sequence>
<evidence type="ECO:0000256" key="6">
    <source>
        <dbReference type="PROSITE-ProRule" id="PRU00104"/>
    </source>
</evidence>
<reference evidence="9" key="1">
    <citation type="submission" date="2021-11" db="EMBL/GenBank/DDBJ databases">
        <authorList>
            <consortium name="Genoscope - CEA"/>
            <person name="William W."/>
        </authorList>
    </citation>
    <scope>NUCLEOTIDE SEQUENCE</scope>
</reference>
<dbReference type="Pfam" id="PF13428">
    <property type="entry name" value="TPR_14"/>
    <property type="match status" value="1"/>
</dbReference>
<keyword evidence="10" id="KW-1185">Reference proteome</keyword>
<dbReference type="Gene3D" id="3.30.2410.10">
    <property type="entry name" value="Hect, E3 ligase catalytic domain"/>
    <property type="match status" value="1"/>
</dbReference>
<dbReference type="EMBL" id="CAKKNE010000004">
    <property type="protein sequence ID" value="CAH0374584.1"/>
    <property type="molecule type" value="Genomic_DNA"/>
</dbReference>
<keyword evidence="5 6" id="KW-0833">Ubl conjugation pathway</keyword>
<organism evidence="9 10">
    <name type="scientific">Pelagomonas calceolata</name>
    <dbReference type="NCBI Taxonomy" id="35677"/>
    <lineage>
        <taxon>Eukaryota</taxon>
        <taxon>Sar</taxon>
        <taxon>Stramenopiles</taxon>
        <taxon>Ochrophyta</taxon>
        <taxon>Pelagophyceae</taxon>
        <taxon>Pelagomonadales</taxon>
        <taxon>Pelagomonadaceae</taxon>
        <taxon>Pelagomonas</taxon>
    </lineage>
</organism>
<dbReference type="PROSITE" id="PS50237">
    <property type="entry name" value="HECT"/>
    <property type="match status" value="1"/>
</dbReference>
<dbReference type="PANTHER" id="PTHR11254:SF440">
    <property type="entry name" value="E3 UBIQUITIN-PROTEIN LIGASE NEDD-4"/>
    <property type="match status" value="1"/>
</dbReference>
<accession>A0A8J2SX44</accession>
<dbReference type="OrthoDB" id="2423701at2759"/>
<feature type="region of interest" description="Disordered" evidence="7">
    <location>
        <begin position="595"/>
        <end position="615"/>
    </location>
</feature>
<feature type="domain" description="HECT" evidence="8">
    <location>
        <begin position="942"/>
        <end position="1326"/>
    </location>
</feature>
<protein>
    <recommendedName>
        <fullName evidence="3">HECT-type E3 ubiquitin transferase</fullName>
        <ecNumber evidence="3">2.3.2.26</ecNumber>
    </recommendedName>
</protein>
<dbReference type="SMART" id="SM00119">
    <property type="entry name" value="HECTc"/>
    <property type="match status" value="1"/>
</dbReference>
<dbReference type="InterPro" id="IPR035983">
    <property type="entry name" value="Hect_E3_ubiquitin_ligase"/>
</dbReference>
<evidence type="ECO:0000259" key="8">
    <source>
        <dbReference type="PROSITE" id="PS50237"/>
    </source>
</evidence>
<dbReference type="Pfam" id="PF00632">
    <property type="entry name" value="HECT"/>
    <property type="match status" value="1"/>
</dbReference>
<feature type="compositionally biased region" description="Acidic residues" evidence="7">
    <location>
        <begin position="1089"/>
        <end position="1099"/>
    </location>
</feature>
<dbReference type="InterPro" id="IPR050409">
    <property type="entry name" value="E3_ubiq-protein_ligase"/>
</dbReference>
<name>A0A8J2SX44_9STRA</name>
<evidence type="ECO:0000256" key="3">
    <source>
        <dbReference type="ARBA" id="ARBA00012485"/>
    </source>
</evidence>
<feature type="active site" description="Glycyl thioester intermediate" evidence="6">
    <location>
        <position position="1293"/>
    </location>
</feature>
<dbReference type="GO" id="GO:0061630">
    <property type="term" value="F:ubiquitin protein ligase activity"/>
    <property type="evidence" value="ECO:0007669"/>
    <property type="project" value="UniProtKB-EC"/>
</dbReference>
<dbReference type="Proteomes" id="UP000789595">
    <property type="component" value="Unassembled WGS sequence"/>
</dbReference>
<evidence type="ECO:0000256" key="2">
    <source>
        <dbReference type="ARBA" id="ARBA00004906"/>
    </source>
</evidence>
<feature type="compositionally biased region" description="Basic and acidic residues" evidence="7">
    <location>
        <begin position="462"/>
        <end position="473"/>
    </location>
</feature>
<dbReference type="InterPro" id="IPR000569">
    <property type="entry name" value="HECT_dom"/>
</dbReference>
<evidence type="ECO:0000313" key="10">
    <source>
        <dbReference type="Proteomes" id="UP000789595"/>
    </source>
</evidence>
<evidence type="ECO:0000256" key="1">
    <source>
        <dbReference type="ARBA" id="ARBA00000885"/>
    </source>
</evidence>
<dbReference type="Gene3D" id="3.30.2160.10">
    <property type="entry name" value="Hect, E3 ligase catalytic domain"/>
    <property type="match status" value="2"/>
</dbReference>
<keyword evidence="4" id="KW-0808">Transferase</keyword>
<dbReference type="Gene3D" id="3.90.1750.10">
    <property type="entry name" value="Hect, E3 ligase catalytic domains"/>
    <property type="match status" value="2"/>
</dbReference>
<feature type="region of interest" description="Disordered" evidence="7">
    <location>
        <begin position="1081"/>
        <end position="1101"/>
    </location>
</feature>
<evidence type="ECO:0000256" key="5">
    <source>
        <dbReference type="ARBA" id="ARBA00022786"/>
    </source>
</evidence>
<evidence type="ECO:0000313" key="9">
    <source>
        <dbReference type="EMBL" id="CAH0374584.1"/>
    </source>
</evidence>
<feature type="compositionally biased region" description="Polar residues" evidence="7">
    <location>
        <begin position="328"/>
        <end position="339"/>
    </location>
</feature>
<dbReference type="SUPFAM" id="SSF56204">
    <property type="entry name" value="Hect, E3 ligase catalytic domain"/>
    <property type="match status" value="1"/>
</dbReference>
<feature type="compositionally biased region" description="Acidic residues" evidence="7">
    <location>
        <begin position="315"/>
        <end position="324"/>
    </location>
</feature>
<dbReference type="InterPro" id="IPR011990">
    <property type="entry name" value="TPR-like_helical_dom_sf"/>
</dbReference>